<dbReference type="Gene3D" id="3.40.50.150">
    <property type="entry name" value="Vaccinia Virus protein VP39"/>
    <property type="match status" value="1"/>
</dbReference>
<dbReference type="Pfam" id="PF04851">
    <property type="entry name" value="ResIII"/>
    <property type="match status" value="1"/>
</dbReference>
<gene>
    <name evidence="4" type="ORF">HR065_01060</name>
</gene>
<evidence type="ECO:0000256" key="1">
    <source>
        <dbReference type="SAM" id="Coils"/>
    </source>
</evidence>
<dbReference type="SMART" id="SM00490">
    <property type="entry name" value="HELICc"/>
    <property type="match status" value="1"/>
</dbReference>
<feature type="domain" description="Helicase ATP-binding" evidence="2">
    <location>
        <begin position="166"/>
        <end position="335"/>
    </location>
</feature>
<proteinExistence type="predicted"/>
<keyword evidence="4" id="KW-0347">Helicase</keyword>
<dbReference type="PROSITE" id="PS51192">
    <property type="entry name" value="HELICASE_ATP_BIND_1"/>
    <property type="match status" value="1"/>
</dbReference>
<dbReference type="InterPro" id="IPR006935">
    <property type="entry name" value="Helicase/UvrB_N"/>
</dbReference>
<feature type="coiled-coil region" evidence="1">
    <location>
        <begin position="2"/>
        <end position="29"/>
    </location>
</feature>
<dbReference type="InterPro" id="IPR011335">
    <property type="entry name" value="Restrct_endonuc-II-like"/>
</dbReference>
<dbReference type="InterPro" id="IPR029063">
    <property type="entry name" value="SAM-dependent_MTases_sf"/>
</dbReference>
<keyword evidence="4" id="KW-0378">Hydrolase</keyword>
<dbReference type="PANTHER" id="PTHR47396:SF1">
    <property type="entry name" value="ATP-DEPENDENT HELICASE IRC3-RELATED"/>
    <property type="match status" value="1"/>
</dbReference>
<dbReference type="SUPFAM" id="SSF53335">
    <property type="entry name" value="S-adenosyl-L-methionine-dependent methyltransferases"/>
    <property type="match status" value="1"/>
</dbReference>
<dbReference type="InterPro" id="IPR027417">
    <property type="entry name" value="P-loop_NTPase"/>
</dbReference>
<dbReference type="Pfam" id="PF18135">
    <property type="entry name" value="Type_ISP_C"/>
    <property type="match status" value="2"/>
</dbReference>
<dbReference type="GO" id="GO:0004519">
    <property type="term" value="F:endonuclease activity"/>
    <property type="evidence" value="ECO:0007669"/>
    <property type="project" value="InterPro"/>
</dbReference>
<keyword evidence="4" id="KW-0067">ATP-binding</keyword>
<dbReference type="SMART" id="SM00487">
    <property type="entry name" value="DEXDc"/>
    <property type="match status" value="1"/>
</dbReference>
<comment type="caution">
    <text evidence="4">The sequence shown here is derived from an EMBL/GenBank/DDBJ whole genome shotgun (WGS) entry which is preliminary data.</text>
</comment>
<dbReference type="GO" id="GO:0009307">
    <property type="term" value="P:DNA restriction-modification system"/>
    <property type="evidence" value="ECO:0007669"/>
    <property type="project" value="InterPro"/>
</dbReference>
<dbReference type="InterPro" id="IPR050742">
    <property type="entry name" value="Helicase_Restrict-Modif_Enz"/>
</dbReference>
<dbReference type="Pfam" id="PF04471">
    <property type="entry name" value="Mrr_cat"/>
    <property type="match status" value="1"/>
</dbReference>
<dbReference type="InterPro" id="IPR014001">
    <property type="entry name" value="Helicase_ATP-bd"/>
</dbReference>
<feature type="domain" description="Helicase C-terminal" evidence="3">
    <location>
        <begin position="443"/>
        <end position="620"/>
    </location>
</feature>
<dbReference type="SUPFAM" id="SSF52540">
    <property type="entry name" value="P-loop containing nucleoside triphosphate hydrolases"/>
    <property type="match status" value="1"/>
</dbReference>
<evidence type="ECO:0000259" key="2">
    <source>
        <dbReference type="PROSITE" id="PS51192"/>
    </source>
</evidence>
<dbReference type="PRINTS" id="PR00507">
    <property type="entry name" value="N12N6MTFRASE"/>
</dbReference>
<dbReference type="Proteomes" id="UP000568109">
    <property type="component" value="Unassembled WGS sequence"/>
</dbReference>
<dbReference type="GO" id="GO:0004386">
    <property type="term" value="F:helicase activity"/>
    <property type="evidence" value="ECO:0007669"/>
    <property type="project" value="UniProtKB-KW"/>
</dbReference>
<evidence type="ECO:0000259" key="3">
    <source>
        <dbReference type="PROSITE" id="PS51194"/>
    </source>
</evidence>
<dbReference type="GO" id="GO:0016787">
    <property type="term" value="F:hydrolase activity"/>
    <property type="evidence" value="ECO:0007669"/>
    <property type="project" value="InterPro"/>
</dbReference>
<dbReference type="InterPro" id="IPR001650">
    <property type="entry name" value="Helicase_C-like"/>
</dbReference>
<dbReference type="GO" id="GO:0003677">
    <property type="term" value="F:DNA binding"/>
    <property type="evidence" value="ECO:0007669"/>
    <property type="project" value="InterPro"/>
</dbReference>
<dbReference type="PANTHER" id="PTHR47396">
    <property type="entry name" value="TYPE I RESTRICTION ENZYME ECOKI R PROTEIN"/>
    <property type="match status" value="1"/>
</dbReference>
<dbReference type="CDD" id="cd18785">
    <property type="entry name" value="SF2_C"/>
    <property type="match status" value="1"/>
</dbReference>
<dbReference type="Gene3D" id="3.40.50.300">
    <property type="entry name" value="P-loop containing nucleotide triphosphate hydrolases"/>
    <property type="match status" value="2"/>
</dbReference>
<sequence>MNDLSYNRMKKMEQEKMSAQNRSKGYLAEQATKEWLKTHPNFKSFTNIHQPENDKGIDFVADSFDKKVAVQVKNYASKVIDYKDVATFLDLYEERQYDLGLLVVFGEGKITAQLKGELNQLNIEFFDGSEVINFLEDKKNKAPTRLKKDPTVDLLPHQKEALEGAVKHYETNDRGILEMACGTGKTFVSKSIMKTLLPQGGVVFYFVPWLNLLEQSMHYFDDPDTYVIPVCSKEKEMMNSKGKTDDSNVSTVVNVEHLLNPENFQLLRDENRYVIVFCTYQSYERIAEKQKNGSLMAADLMISDEAHHTVPNDKSKNFTFHDDIKAKKALYMTATVKIYEPNPNSKTHIKDNYDMSTADIYGKTFYSLPLGEAIKRDILVDYDVIIPRFNKDATEDVLKKLIEKDQLKYLNIDKRVKQPENTPEEKEAAEKYYLNEKKRKVANMIGIYEAMKKSGSQSAISFVGSHVANRARKSMEAMEIIIKHLNEMDGGSSSTSYDLKTDYIEGIMSPKRRQEKLVKLTKETPFLLWNCRCLTEGVDIPSCDTIAFFDAKSSYIDIVQAVGRALRKDPNNPNKKATIILPLVMDDIDIIPVDENIFTLYASILKADGRDINTNPNVAEKNTDKHVRKSNANFLQSTSKTTKTNDEEAKQKNAKLIKYLSSKIYLEVSKMSNITWQAWISNMKSMITKVRNLIDQKSTKKYFEEISREFGQILSYDKQALNKEKTIEVLTQYVAISPIFKNIYKVDFALSADFDNYLTKLGIYQQVNAIAKETTDDFCKELDSLSTKDQDHLFTQVYNGLLKAIYPDLTVENGMWHTPSWVIEHLWKILEHVSDINWNKAENIQIIDPAAGTGAFMVHFFRQVLPEHLIESYYQNNVNMREIEFIPYLINIFRLAMAAGQEKLSTRVHWGDSLKHHKNNNSVKKEESAIINQNRSETSNFTIIITNPPWRGGQKEDVGKTKELYISKNDDDKNDYWVDERIQETFIQKTNKSNKRSLYNMYRRFVRWSLDHSQSSDEKNPGKGWTAMVLPNQFLYESVEGFRRSLTEECDEIYIVNLKGKSGIGANTFKEGENIFKTETQTGNTQGVALLLCFQNAENKVKQNKTYYAEVPDGSSNKDKDNYLKDNYKKSDFFKLITLNEEGHWFFKDEEAPKKWQPLAPQPNYKLPITKDKFYFKQRDDGIVSGLDDFVYGNSVNEVKNKMKPFIDYYNVCRENKEAKENPSVIKWHDVLRRRLINNIPIVFDENKITKVLRRPFKKEFLYLEPSIIKSLGNQHKHYAKTNISLCVSFSTEHFSVLMVDKMPDLHIFPQTKCFPMSEIIPREPYNDKEWMAILYAVLNHSEYQEKAKNFLRNNLPTIPPLTDQQTKELLQVGQKLMDLHLNYEKCEPSEIIDIKTKDNIPSDYIKYRSMKYYIPQKALQYKLQGQPMVFKSRDSYLLPQLVTVALKTVDLMQELDQIKLDLE</sequence>
<dbReference type="InterPro" id="IPR041635">
    <property type="entry name" value="Type_ISP_LLaBIII_C"/>
</dbReference>
<name>A0A851HIM1_9MOLU</name>
<keyword evidence="1" id="KW-0175">Coiled coil</keyword>
<evidence type="ECO:0000313" key="5">
    <source>
        <dbReference type="Proteomes" id="UP000568109"/>
    </source>
</evidence>
<organism evidence="4 5">
    <name type="scientific">Candidatus Phytoplasma pruni</name>
    <dbReference type="NCBI Taxonomy" id="479893"/>
    <lineage>
        <taxon>Bacteria</taxon>
        <taxon>Bacillati</taxon>
        <taxon>Mycoplasmatota</taxon>
        <taxon>Mollicutes</taxon>
        <taxon>Acholeplasmatales</taxon>
        <taxon>Acholeplasmataceae</taxon>
        <taxon>Candidatus Phytoplasma</taxon>
        <taxon>16SrIII (X-disease group)</taxon>
    </lineage>
</organism>
<protein>
    <submittedName>
        <fullName evidence="4">DEAD/DEAH box helicase family protein</fullName>
    </submittedName>
</protein>
<evidence type="ECO:0000313" key="4">
    <source>
        <dbReference type="EMBL" id="NWN45673.1"/>
    </source>
</evidence>
<dbReference type="Pfam" id="PF00271">
    <property type="entry name" value="Helicase_C"/>
    <property type="match status" value="1"/>
</dbReference>
<dbReference type="EMBL" id="JABUOH010000030">
    <property type="protein sequence ID" value="NWN45673.1"/>
    <property type="molecule type" value="Genomic_DNA"/>
</dbReference>
<keyword evidence="4" id="KW-0547">Nucleotide-binding</keyword>
<dbReference type="InterPro" id="IPR007560">
    <property type="entry name" value="Restrct_endonuc_IV_Mrr"/>
</dbReference>
<dbReference type="GO" id="GO:0005829">
    <property type="term" value="C:cytosol"/>
    <property type="evidence" value="ECO:0007669"/>
    <property type="project" value="TreeGrafter"/>
</dbReference>
<accession>A0A851HIM1</accession>
<reference evidence="4 5" key="1">
    <citation type="submission" date="2020-06" db="EMBL/GenBank/DDBJ databases">
        <title>Draft genome sequence of Candidatus Phytoplasma pruni (X-disease group, subgroup 16SrIII-B) strain ChTDIII from Argentina.</title>
        <authorList>
            <person name="Fernandez F.D."/>
            <person name="Zuebert C."/>
            <person name="Huettel B."/>
            <person name="Kube M."/>
            <person name="Conci L.R."/>
        </authorList>
    </citation>
    <scope>NUCLEOTIDE SEQUENCE [LARGE SCALE GENOMIC DNA]</scope>
    <source>
        <strain evidence="4 5">ChTDIII</strain>
    </source>
</reference>
<dbReference type="SUPFAM" id="SSF52980">
    <property type="entry name" value="Restriction endonuclease-like"/>
    <property type="match status" value="1"/>
</dbReference>
<keyword evidence="5" id="KW-1185">Reference proteome</keyword>
<dbReference type="PROSITE" id="PS51194">
    <property type="entry name" value="HELICASE_CTER"/>
    <property type="match status" value="1"/>
</dbReference>
<dbReference type="GO" id="GO:0005524">
    <property type="term" value="F:ATP binding"/>
    <property type="evidence" value="ECO:0007669"/>
    <property type="project" value="InterPro"/>
</dbReference>